<keyword evidence="9" id="KW-1185">Reference proteome</keyword>
<dbReference type="EMBL" id="LJZO01000062">
    <property type="protein sequence ID" value="ROV88896.1"/>
    <property type="molecule type" value="Genomic_DNA"/>
</dbReference>
<evidence type="ECO:0000256" key="2">
    <source>
        <dbReference type="ARBA" id="ARBA00008072"/>
    </source>
</evidence>
<feature type="domain" description="Enoyl reductase (ER)" evidence="7">
    <location>
        <begin position="24"/>
        <end position="356"/>
    </location>
</feature>
<gene>
    <name evidence="8" type="ORF">VSDG_08909</name>
</gene>
<dbReference type="SUPFAM" id="SSF51735">
    <property type="entry name" value="NAD(P)-binding Rossmann-fold domains"/>
    <property type="match status" value="1"/>
</dbReference>
<dbReference type="Pfam" id="PF00107">
    <property type="entry name" value="ADH_zinc_N"/>
    <property type="match status" value="1"/>
</dbReference>
<keyword evidence="4" id="KW-0862">Zinc</keyword>
<dbReference type="Gene3D" id="3.90.180.10">
    <property type="entry name" value="Medium-chain alcohol dehydrogenases, catalytic domain"/>
    <property type="match status" value="1"/>
</dbReference>
<dbReference type="SUPFAM" id="SSF50129">
    <property type="entry name" value="GroES-like"/>
    <property type="match status" value="1"/>
</dbReference>
<dbReference type="Gene3D" id="3.40.50.720">
    <property type="entry name" value="NAD(P)-binding Rossmann-like Domain"/>
    <property type="match status" value="1"/>
</dbReference>
<accession>A0A423VDM4</accession>
<dbReference type="AlphaFoldDB" id="A0A423VDM4"/>
<keyword evidence="5" id="KW-0560">Oxidoreductase</keyword>
<dbReference type="PANTHER" id="PTHR42940:SF8">
    <property type="entry name" value="VACUOLAR PROTEIN SORTING-ASSOCIATED PROTEIN 11"/>
    <property type="match status" value="1"/>
</dbReference>
<dbReference type="GO" id="GO:0004022">
    <property type="term" value="F:alcohol dehydrogenase (NAD+) activity"/>
    <property type="evidence" value="ECO:0007669"/>
    <property type="project" value="TreeGrafter"/>
</dbReference>
<evidence type="ECO:0000313" key="8">
    <source>
        <dbReference type="EMBL" id="ROV88896.1"/>
    </source>
</evidence>
<dbReference type="FunFam" id="3.40.50.720:FF:000039">
    <property type="entry name" value="Alcohol dehydrogenase AdhP"/>
    <property type="match status" value="1"/>
</dbReference>
<evidence type="ECO:0000259" key="7">
    <source>
        <dbReference type="SMART" id="SM00829"/>
    </source>
</evidence>
<evidence type="ECO:0000256" key="5">
    <source>
        <dbReference type="ARBA" id="ARBA00023002"/>
    </source>
</evidence>
<dbReference type="Proteomes" id="UP000284375">
    <property type="component" value="Unassembled WGS sequence"/>
</dbReference>
<dbReference type="GO" id="GO:0005737">
    <property type="term" value="C:cytoplasm"/>
    <property type="evidence" value="ECO:0007669"/>
    <property type="project" value="TreeGrafter"/>
</dbReference>
<organism evidence="8 9">
    <name type="scientific">Cytospora chrysosperma</name>
    <name type="common">Cytospora canker fungus</name>
    <name type="synonym">Sphaeria chrysosperma</name>
    <dbReference type="NCBI Taxonomy" id="252740"/>
    <lineage>
        <taxon>Eukaryota</taxon>
        <taxon>Fungi</taxon>
        <taxon>Dikarya</taxon>
        <taxon>Ascomycota</taxon>
        <taxon>Pezizomycotina</taxon>
        <taxon>Sordariomycetes</taxon>
        <taxon>Sordariomycetidae</taxon>
        <taxon>Diaporthales</taxon>
        <taxon>Cytosporaceae</taxon>
        <taxon>Cytospora</taxon>
    </lineage>
</organism>
<keyword evidence="3" id="KW-0479">Metal-binding</keyword>
<comment type="caution">
    <text evidence="8">The sequence shown here is derived from an EMBL/GenBank/DDBJ whole genome shotgun (WGS) entry which is preliminary data.</text>
</comment>
<dbReference type="OrthoDB" id="256333at2759"/>
<reference evidence="8 9" key="1">
    <citation type="submission" date="2015-09" db="EMBL/GenBank/DDBJ databases">
        <title>Host preference determinants of Valsa canker pathogens revealed by comparative genomics.</title>
        <authorList>
            <person name="Yin Z."/>
            <person name="Huang L."/>
        </authorList>
    </citation>
    <scope>NUCLEOTIDE SEQUENCE [LARGE SCALE GENOMIC DNA]</scope>
    <source>
        <strain evidence="8 9">YSFL</strain>
    </source>
</reference>
<keyword evidence="6" id="KW-0520">NAD</keyword>
<dbReference type="GO" id="GO:0046872">
    <property type="term" value="F:metal ion binding"/>
    <property type="evidence" value="ECO:0007669"/>
    <property type="project" value="UniProtKB-KW"/>
</dbReference>
<sequence length="373" mass="39734">MAGGVPKDMKAIQVVEYDKPYEINTIPVPNPQKLGPFDLLVKVAAASYCHTDSMIRSGTFDTALPIVASHEGAGTVVAAGPMSEIKPGDRVMCGLPCHPCGKCPDCTGLNENWRQYCTNTEGHCGVHRDGFLAEYALCDARSTTKLPNEVSLVSAAPLACAGRTVWRGVEQAGLKKGKWLAIVGSGGGLGHLGVQFAKKKGLKVIGIDARDEGLELSKAMGADVVLDARKDKDEVVRQVQDLTREANPGNPGVDATVVLSDAESAAALGCAITKLHGTMVQVAQPSEVVIPFMELVFRDIRVKGSVLSSPEESNAMVSFIAEHGVKVETNVFEGLDKIDDLLTMVRSGKIRGKAVIIIDQDQIEKEKQLGAKY</sequence>
<dbReference type="InterPro" id="IPR011032">
    <property type="entry name" value="GroES-like_sf"/>
</dbReference>
<proteinExistence type="inferred from homology"/>
<dbReference type="STRING" id="252740.A0A423VDM4"/>
<protein>
    <recommendedName>
        <fullName evidence="7">Enoyl reductase (ER) domain-containing protein</fullName>
    </recommendedName>
</protein>
<evidence type="ECO:0000256" key="4">
    <source>
        <dbReference type="ARBA" id="ARBA00022833"/>
    </source>
</evidence>
<dbReference type="Pfam" id="PF08240">
    <property type="entry name" value="ADH_N"/>
    <property type="match status" value="1"/>
</dbReference>
<dbReference type="InterPro" id="IPR013154">
    <property type="entry name" value="ADH-like_N"/>
</dbReference>
<name>A0A423VDM4_CYTCH</name>
<dbReference type="InterPro" id="IPR036291">
    <property type="entry name" value="NAD(P)-bd_dom_sf"/>
</dbReference>
<evidence type="ECO:0000256" key="1">
    <source>
        <dbReference type="ARBA" id="ARBA00001947"/>
    </source>
</evidence>
<dbReference type="PANTHER" id="PTHR42940">
    <property type="entry name" value="ALCOHOL DEHYDROGENASE 1-RELATED"/>
    <property type="match status" value="1"/>
</dbReference>
<comment type="cofactor">
    <cofactor evidence="1">
        <name>Zn(2+)</name>
        <dbReference type="ChEBI" id="CHEBI:29105"/>
    </cofactor>
</comment>
<evidence type="ECO:0000313" key="9">
    <source>
        <dbReference type="Proteomes" id="UP000284375"/>
    </source>
</evidence>
<evidence type="ECO:0000256" key="6">
    <source>
        <dbReference type="ARBA" id="ARBA00023027"/>
    </source>
</evidence>
<dbReference type="InterPro" id="IPR020843">
    <property type="entry name" value="ER"/>
</dbReference>
<comment type="similarity">
    <text evidence="2">Belongs to the zinc-containing alcohol dehydrogenase family.</text>
</comment>
<dbReference type="InterPro" id="IPR013149">
    <property type="entry name" value="ADH-like_C"/>
</dbReference>
<dbReference type="SMART" id="SM00829">
    <property type="entry name" value="PKS_ER"/>
    <property type="match status" value="1"/>
</dbReference>
<evidence type="ECO:0000256" key="3">
    <source>
        <dbReference type="ARBA" id="ARBA00022723"/>
    </source>
</evidence>